<dbReference type="GO" id="GO:0046917">
    <property type="term" value="F:triphosphoribosyl-dephospho-CoA synthase activity"/>
    <property type="evidence" value="ECO:0007669"/>
    <property type="project" value="UniProtKB-UniRule"/>
</dbReference>
<evidence type="ECO:0000256" key="4">
    <source>
        <dbReference type="ARBA" id="ARBA00022840"/>
    </source>
</evidence>
<dbReference type="PANTHER" id="PTHR30201:SF2">
    <property type="entry name" value="2-(5''-TRIPHOSPHORIBOSYL)-3'-DEPHOSPHOCOENZYME-A SYNTHASE"/>
    <property type="match status" value="1"/>
</dbReference>
<reference evidence="6 7" key="1">
    <citation type="journal article" date="2016" name="Microbiol. Immunol.">
        <title>Complete genome sequence of Streptococcus troglodytae TKU31 isolated from the oral cavity of a chimpanzee (Pan troglodytes).</title>
        <authorList>
            <person name="Okamoto M."/>
            <person name="Naito M."/>
            <person name="Miyanohara M."/>
            <person name="Imai S."/>
            <person name="Nomura Y."/>
            <person name="Saito W."/>
            <person name="Momoi Y."/>
            <person name="Takada K."/>
            <person name="Miyabe-Nishiwaki T."/>
            <person name="Tomonaga M."/>
            <person name="Hanada N."/>
        </authorList>
    </citation>
    <scope>NUCLEOTIDE SEQUENCE [LARGE SCALE GENOMIC DNA]</scope>
    <source>
        <strain evidence="7">TKU 31</strain>
    </source>
</reference>
<keyword evidence="3 5" id="KW-0547">Nucleotide-binding</keyword>
<dbReference type="GO" id="GO:0051191">
    <property type="term" value="P:prosthetic group biosynthetic process"/>
    <property type="evidence" value="ECO:0007669"/>
    <property type="project" value="TreeGrafter"/>
</dbReference>
<sequence>MQTKEKLASLSYLAVKSLLYELKLTPKPGLVDCHNNGAHNDMDFSTFLDSILALAPFFKKYIEIGWLYHNESLQYLFNQLRKLGIEAEAAMFSATEKVNTHKGANFSFALLLGATGSYLAKHIELLREKRRFMPQDSLNICHLAGEMSMHLIQNDLSHVETKKNLTYGEKLFLQYGLKGPRGEASQGYPSLTQKALPFFRNELLKKQDIQISQLKLLLYLMTFIEDGNIIHRGGIKSWKKVQQESQTLLEKDLPPYQLKKQLSSYNQILTNRHLSPGGAADLLSLTLYFAFLEQLI</sequence>
<dbReference type="Gene3D" id="1.10.4200.10">
    <property type="entry name" value="Triphosphoribosyl-dephospho-CoA protein"/>
    <property type="match status" value="1"/>
</dbReference>
<dbReference type="EC" id="2.4.2.52" evidence="5"/>
<dbReference type="Pfam" id="PF01874">
    <property type="entry name" value="CitG"/>
    <property type="match status" value="1"/>
</dbReference>
<dbReference type="EMBL" id="AP014612">
    <property type="protein sequence ID" value="BAQ24281.1"/>
    <property type="molecule type" value="Genomic_DNA"/>
</dbReference>
<evidence type="ECO:0000256" key="1">
    <source>
        <dbReference type="ARBA" id="ARBA00001210"/>
    </source>
</evidence>
<proteinExistence type="inferred from homology"/>
<dbReference type="NCBIfam" id="TIGR03125">
    <property type="entry name" value="citrate_citG"/>
    <property type="match status" value="1"/>
</dbReference>
<dbReference type="HAMAP" id="MF_00397">
    <property type="entry name" value="CitG"/>
    <property type="match status" value="1"/>
</dbReference>
<dbReference type="RefSeq" id="WP_128833299.1">
    <property type="nucleotide sequence ID" value="NZ_AP014612.1"/>
</dbReference>
<name>A0A1L7LJA5_9STRE</name>
<dbReference type="KEGG" id="strg:SRT_10200"/>
<comment type="similarity">
    <text evidence="5">Belongs to the CitG/MdcB family.</text>
</comment>
<evidence type="ECO:0000256" key="2">
    <source>
        <dbReference type="ARBA" id="ARBA00022679"/>
    </source>
</evidence>
<evidence type="ECO:0000256" key="3">
    <source>
        <dbReference type="ARBA" id="ARBA00022741"/>
    </source>
</evidence>
<keyword evidence="2 5" id="KW-0808">Transferase</keyword>
<keyword evidence="7" id="KW-1185">Reference proteome</keyword>
<dbReference type="InterPro" id="IPR017551">
    <property type="entry name" value="TriPribosyl-deP-CoA_syn_CitG"/>
</dbReference>
<dbReference type="InterPro" id="IPR002736">
    <property type="entry name" value="CitG"/>
</dbReference>
<keyword evidence="4 5" id="KW-0067">ATP-binding</keyword>
<comment type="catalytic activity">
    <reaction evidence="1 5">
        <text>3'-dephospho-CoA + ATP = 2'-(5''-triphospho-alpha-D-ribosyl)-3'-dephospho-CoA + adenine</text>
        <dbReference type="Rhea" id="RHEA:15117"/>
        <dbReference type="ChEBI" id="CHEBI:16708"/>
        <dbReference type="ChEBI" id="CHEBI:30616"/>
        <dbReference type="ChEBI" id="CHEBI:57328"/>
        <dbReference type="ChEBI" id="CHEBI:61378"/>
        <dbReference type="EC" id="2.4.2.52"/>
    </reaction>
</comment>
<dbReference type="GO" id="GO:0005524">
    <property type="term" value="F:ATP binding"/>
    <property type="evidence" value="ECO:0007669"/>
    <property type="project" value="UniProtKB-KW"/>
</dbReference>
<dbReference type="AlphaFoldDB" id="A0A1L7LJA5"/>
<gene>
    <name evidence="5 6" type="primary">citG</name>
    <name evidence="6" type="ORF">SRT_10200</name>
</gene>
<evidence type="ECO:0000256" key="5">
    <source>
        <dbReference type="HAMAP-Rule" id="MF_00397"/>
    </source>
</evidence>
<dbReference type="PANTHER" id="PTHR30201">
    <property type="entry name" value="TRIPHOSPHORIBOSYL-DEPHOSPHO-COA SYNTHASE"/>
    <property type="match status" value="1"/>
</dbReference>
<evidence type="ECO:0000313" key="7">
    <source>
        <dbReference type="Proteomes" id="UP000217758"/>
    </source>
</evidence>
<organism evidence="6 7">
    <name type="scientific">Streptococcus troglodytae</name>
    <dbReference type="NCBI Taxonomy" id="1111760"/>
    <lineage>
        <taxon>Bacteria</taxon>
        <taxon>Bacillati</taxon>
        <taxon>Bacillota</taxon>
        <taxon>Bacilli</taxon>
        <taxon>Lactobacillales</taxon>
        <taxon>Streptococcaceae</taxon>
        <taxon>Streptococcus</taxon>
    </lineage>
</organism>
<dbReference type="Proteomes" id="UP000217758">
    <property type="component" value="Chromosome"/>
</dbReference>
<evidence type="ECO:0000313" key="6">
    <source>
        <dbReference type="EMBL" id="BAQ24281.1"/>
    </source>
</evidence>
<accession>A0A1L7LJA5</accession>
<protein>
    <recommendedName>
        <fullName evidence="5">Probable 2-(5''-triphosphoribosyl)-3'-dephosphocoenzyme-A synthase</fullName>
        <shortName evidence="5">2-(5''-triphosphoribosyl)-3'-dephospho-CoA synthase</shortName>
        <ecNumber evidence="5">2.4.2.52</ecNumber>
    </recommendedName>
</protein>